<name>A0AAY5KVZ9_ESOLU</name>
<dbReference type="Pfam" id="PF00250">
    <property type="entry name" value="Forkhead"/>
    <property type="match status" value="1"/>
</dbReference>
<reference evidence="9 10" key="1">
    <citation type="submission" date="2020-02" db="EMBL/GenBank/DDBJ databases">
        <title>Esox lucius (northern pike) genome, fEsoLuc1, primary haplotype.</title>
        <authorList>
            <person name="Myers G."/>
            <person name="Karagic N."/>
            <person name="Meyer A."/>
            <person name="Pippel M."/>
            <person name="Reichard M."/>
            <person name="Winkler S."/>
            <person name="Tracey A."/>
            <person name="Sims Y."/>
            <person name="Howe K."/>
            <person name="Rhie A."/>
            <person name="Formenti G."/>
            <person name="Durbin R."/>
            <person name="Fedrigo O."/>
            <person name="Jarvis E.D."/>
        </authorList>
    </citation>
    <scope>NUCLEOTIDE SEQUENCE [LARGE SCALE GENOMIC DNA]</scope>
</reference>
<evidence type="ECO:0000256" key="2">
    <source>
        <dbReference type="ARBA" id="ARBA00023015"/>
    </source>
</evidence>
<dbReference type="InterPro" id="IPR018122">
    <property type="entry name" value="TF_fork_head_CS_1"/>
</dbReference>
<dbReference type="AlphaFoldDB" id="A0AAY5KVZ9"/>
<feature type="DNA-binding region" description="Fork-head" evidence="6">
    <location>
        <begin position="133"/>
        <end position="227"/>
    </location>
</feature>
<evidence type="ECO:0000313" key="10">
    <source>
        <dbReference type="Proteomes" id="UP000265140"/>
    </source>
</evidence>
<dbReference type="Ensembl" id="ENSELUT00000103418.1">
    <property type="protein sequence ID" value="ENSELUP00000092866.1"/>
    <property type="gene ID" value="ENSELUG00000036637.1"/>
</dbReference>
<dbReference type="SUPFAM" id="SSF46785">
    <property type="entry name" value="Winged helix' DNA-binding domain"/>
    <property type="match status" value="1"/>
</dbReference>
<evidence type="ECO:0000259" key="8">
    <source>
        <dbReference type="PROSITE" id="PS50039"/>
    </source>
</evidence>
<dbReference type="SMART" id="SM00339">
    <property type="entry name" value="FH"/>
    <property type="match status" value="1"/>
</dbReference>
<comment type="subcellular location">
    <subcellularLocation>
        <location evidence="1 6">Nucleus</location>
    </subcellularLocation>
</comment>
<keyword evidence="2" id="KW-0805">Transcription regulation</keyword>
<evidence type="ECO:0000256" key="4">
    <source>
        <dbReference type="ARBA" id="ARBA00023163"/>
    </source>
</evidence>
<dbReference type="PROSITE" id="PS00658">
    <property type="entry name" value="FORK_HEAD_2"/>
    <property type="match status" value="1"/>
</dbReference>
<keyword evidence="10" id="KW-1185">Reference proteome</keyword>
<dbReference type="PRINTS" id="PR00053">
    <property type="entry name" value="FORKHEAD"/>
</dbReference>
<sequence length="402" mass="43739">MNAFGQQPSNPQSSPIQHHSAQELLDMAVYCDNFGSMYQQNLHHGHHPQRPPAHSPTYGLAEYASPTSNPYLWLNGPSINSSPYLTGSNGASYIQSGYGANQRQFLPPPTGFGGADLGWLSISSQQELFKMVRPPYSYSALIAMAIQNAGDKRLTLSQIYQYVAENFPFYKKSKAGWQNSIRHNLSLNDCFKKVARDEDDPGKGNYWTLDPNCEKMFDNGNFRRKRKRRADLNGGEPNTVIPVKSEQDCGALKLSDTASIMSSSPPSLQNSPGSSEPKSSPSPSVEHSPCFNNFVSNMNAMLPANANGSVRGGRGDFGSGGGHVMGDLSHHQTRENMSGLGSYSPSQITPLNSDTSHLSTSSRMNYYTSAQNGHSGGLGLGNSLSNQFSVNHLIYSREGTEV</sequence>
<keyword evidence="5 6" id="KW-0539">Nucleus</keyword>
<evidence type="ECO:0000256" key="1">
    <source>
        <dbReference type="ARBA" id="ARBA00004123"/>
    </source>
</evidence>
<dbReference type="GeneID" id="105010370"/>
<dbReference type="PROSITE" id="PS50039">
    <property type="entry name" value="FORK_HEAD_3"/>
    <property type="match status" value="1"/>
</dbReference>
<dbReference type="KEGG" id="els:105010370"/>
<dbReference type="RefSeq" id="XP_010866986.1">
    <property type="nucleotide sequence ID" value="XM_010868684.3"/>
</dbReference>
<dbReference type="InterPro" id="IPR050211">
    <property type="entry name" value="FOX_domain-containing"/>
</dbReference>
<dbReference type="GO" id="GO:0030154">
    <property type="term" value="P:cell differentiation"/>
    <property type="evidence" value="ECO:0007669"/>
    <property type="project" value="UniProtKB-ARBA"/>
</dbReference>
<protein>
    <recommendedName>
        <fullName evidence="8">Fork-head domain-containing protein</fullName>
    </recommendedName>
</protein>
<organism evidence="9 10">
    <name type="scientific">Esox lucius</name>
    <name type="common">Northern pike</name>
    <dbReference type="NCBI Taxonomy" id="8010"/>
    <lineage>
        <taxon>Eukaryota</taxon>
        <taxon>Metazoa</taxon>
        <taxon>Chordata</taxon>
        <taxon>Craniata</taxon>
        <taxon>Vertebrata</taxon>
        <taxon>Euteleostomi</taxon>
        <taxon>Actinopterygii</taxon>
        <taxon>Neopterygii</taxon>
        <taxon>Teleostei</taxon>
        <taxon>Protacanthopterygii</taxon>
        <taxon>Esociformes</taxon>
        <taxon>Esocidae</taxon>
        <taxon>Esox</taxon>
    </lineage>
</organism>
<dbReference type="Gene3D" id="1.10.10.10">
    <property type="entry name" value="Winged helix-like DNA-binding domain superfamily/Winged helix DNA-binding domain"/>
    <property type="match status" value="1"/>
</dbReference>
<feature type="compositionally biased region" description="Low complexity" evidence="7">
    <location>
        <begin position="271"/>
        <end position="288"/>
    </location>
</feature>
<proteinExistence type="predicted"/>
<dbReference type="PANTHER" id="PTHR11829">
    <property type="entry name" value="FORKHEAD BOX PROTEIN"/>
    <property type="match status" value="1"/>
</dbReference>
<evidence type="ECO:0000256" key="3">
    <source>
        <dbReference type="ARBA" id="ARBA00023125"/>
    </source>
</evidence>
<dbReference type="GO" id="GO:0000981">
    <property type="term" value="F:DNA-binding transcription factor activity, RNA polymerase II-specific"/>
    <property type="evidence" value="ECO:0007669"/>
    <property type="project" value="TreeGrafter"/>
</dbReference>
<dbReference type="GeneTree" id="ENSGT00940000164576"/>
<evidence type="ECO:0000256" key="6">
    <source>
        <dbReference type="PROSITE-ProRule" id="PRU00089"/>
    </source>
</evidence>
<dbReference type="InterPro" id="IPR036390">
    <property type="entry name" value="WH_DNA-bd_sf"/>
</dbReference>
<dbReference type="PROSITE" id="PS00657">
    <property type="entry name" value="FORK_HEAD_1"/>
    <property type="match status" value="1"/>
</dbReference>
<dbReference type="GO" id="GO:0009653">
    <property type="term" value="P:anatomical structure morphogenesis"/>
    <property type="evidence" value="ECO:0007669"/>
    <property type="project" value="TreeGrafter"/>
</dbReference>
<dbReference type="CTD" id="2299"/>
<reference evidence="9" key="3">
    <citation type="submission" date="2025-09" db="UniProtKB">
        <authorList>
            <consortium name="Ensembl"/>
        </authorList>
    </citation>
    <scope>IDENTIFICATION</scope>
</reference>
<keyword evidence="3 6" id="KW-0238">DNA-binding</keyword>
<feature type="compositionally biased region" description="Polar residues" evidence="7">
    <location>
        <begin position="256"/>
        <end position="270"/>
    </location>
</feature>
<keyword evidence="4" id="KW-0804">Transcription</keyword>
<dbReference type="GO" id="GO:0005634">
    <property type="term" value="C:nucleus"/>
    <property type="evidence" value="ECO:0007669"/>
    <property type="project" value="UniProtKB-SubCell"/>
</dbReference>
<dbReference type="FunFam" id="1.10.10.10:FF:000016">
    <property type="entry name" value="Forkhead box protein I1"/>
    <property type="match status" value="1"/>
</dbReference>
<accession>A0AAY5KVZ9</accession>
<dbReference type="PANTHER" id="PTHR11829:SF406">
    <property type="entry name" value="FORKHEAD BOX PROTEIN I2"/>
    <property type="match status" value="1"/>
</dbReference>
<dbReference type="GO" id="GO:0000978">
    <property type="term" value="F:RNA polymerase II cis-regulatory region sequence-specific DNA binding"/>
    <property type="evidence" value="ECO:0007669"/>
    <property type="project" value="TreeGrafter"/>
</dbReference>
<evidence type="ECO:0000313" key="9">
    <source>
        <dbReference type="Ensembl" id="ENSELUP00000092866.1"/>
    </source>
</evidence>
<dbReference type="InterPro" id="IPR030456">
    <property type="entry name" value="TF_fork_head_CS_2"/>
</dbReference>
<gene>
    <name evidence="9" type="primary">FOXI1</name>
</gene>
<feature type="domain" description="Fork-head" evidence="8">
    <location>
        <begin position="133"/>
        <end position="227"/>
    </location>
</feature>
<evidence type="ECO:0000256" key="7">
    <source>
        <dbReference type="SAM" id="MobiDB-lite"/>
    </source>
</evidence>
<feature type="region of interest" description="Disordered" evidence="7">
    <location>
        <begin position="227"/>
        <end position="288"/>
    </location>
</feature>
<dbReference type="GO" id="GO:0009888">
    <property type="term" value="P:tissue development"/>
    <property type="evidence" value="ECO:0007669"/>
    <property type="project" value="UniProtKB-ARBA"/>
</dbReference>
<reference evidence="9" key="2">
    <citation type="submission" date="2025-08" db="UniProtKB">
        <authorList>
            <consortium name="Ensembl"/>
        </authorList>
    </citation>
    <scope>IDENTIFICATION</scope>
</reference>
<dbReference type="InterPro" id="IPR036388">
    <property type="entry name" value="WH-like_DNA-bd_sf"/>
</dbReference>
<dbReference type="InterPro" id="IPR001766">
    <property type="entry name" value="Fork_head_dom"/>
</dbReference>
<evidence type="ECO:0000256" key="5">
    <source>
        <dbReference type="ARBA" id="ARBA00023242"/>
    </source>
</evidence>
<dbReference type="Proteomes" id="UP000265140">
    <property type="component" value="Chromosome 6"/>
</dbReference>